<dbReference type="Proteomes" id="UP000044841">
    <property type="component" value="Unassembled WGS sequence"/>
</dbReference>
<evidence type="ECO:0000259" key="1">
    <source>
        <dbReference type="PROSITE" id="PS50234"/>
    </source>
</evidence>
<evidence type="ECO:0000313" key="3">
    <source>
        <dbReference type="Proteomes" id="UP000044841"/>
    </source>
</evidence>
<dbReference type="PANTHER" id="PTHR22796">
    <property type="entry name" value="URG4-RELATED"/>
    <property type="match status" value="1"/>
</dbReference>
<dbReference type="InterPro" id="IPR027417">
    <property type="entry name" value="P-loop_NTPase"/>
</dbReference>
<dbReference type="Gene3D" id="3.40.50.410">
    <property type="entry name" value="von Willebrand factor, type A domain"/>
    <property type="match status" value="1"/>
</dbReference>
<evidence type="ECO:0000313" key="2">
    <source>
        <dbReference type="EMBL" id="CUA74255.1"/>
    </source>
</evidence>
<name>A0A0K6G711_9AGAM</name>
<dbReference type="Gene3D" id="3.40.50.300">
    <property type="entry name" value="P-loop containing nucleotide triphosphate hydrolases"/>
    <property type="match status" value="1"/>
</dbReference>
<dbReference type="InterPro" id="IPR036465">
    <property type="entry name" value="vWFA_dom_sf"/>
</dbReference>
<organism evidence="2 3">
    <name type="scientific">Rhizoctonia solani</name>
    <dbReference type="NCBI Taxonomy" id="456999"/>
    <lineage>
        <taxon>Eukaryota</taxon>
        <taxon>Fungi</taxon>
        <taxon>Dikarya</taxon>
        <taxon>Basidiomycota</taxon>
        <taxon>Agaricomycotina</taxon>
        <taxon>Agaricomycetes</taxon>
        <taxon>Cantharellales</taxon>
        <taxon>Ceratobasidiaceae</taxon>
        <taxon>Rhizoctonia</taxon>
    </lineage>
</organism>
<reference evidence="2 3" key="1">
    <citation type="submission" date="2015-07" db="EMBL/GenBank/DDBJ databases">
        <authorList>
            <person name="Noorani M."/>
        </authorList>
    </citation>
    <scope>NUCLEOTIDE SEQUENCE [LARGE SCALE GENOMIC DNA]</scope>
    <source>
        <strain evidence="2">BBA 69670</strain>
    </source>
</reference>
<feature type="domain" description="VWFA" evidence="1">
    <location>
        <begin position="1660"/>
        <end position="1866"/>
    </location>
</feature>
<accession>A0A0K6G711</accession>
<dbReference type="Pfam" id="PF13519">
    <property type="entry name" value="VWA_2"/>
    <property type="match status" value="1"/>
</dbReference>
<dbReference type="InterPro" id="IPR002035">
    <property type="entry name" value="VWF_A"/>
</dbReference>
<keyword evidence="3" id="KW-1185">Reference proteome</keyword>
<dbReference type="SUPFAM" id="SSF53300">
    <property type="entry name" value="vWA-like"/>
    <property type="match status" value="1"/>
</dbReference>
<dbReference type="SMART" id="SM00327">
    <property type="entry name" value="VWA"/>
    <property type="match status" value="1"/>
</dbReference>
<sequence>MPRPELPPLMAIPNMFRLLKLVDEYDATGTVEKIVIDQLSLGQFLNTVQPGSYHSVSNINLNELDKLSIRPLGVYGIRPEIIKFLHQAQYLNDESATLLSRASNLDDSFAGLGSGLYLALDPNHQEQGTLKDAYIIYWPENTTWDDQAASSSVRRNRVIFMHYLNKLTDQIISLISSAQARTLIWDTNIYNEDLPEDQQDDDNARLVDFEVTESLKQEEDAIGSPGFKVLVDSELLPRPDDQTGSRVQLVPGEQRTALWVVRGGNDQLEEEDFESDISSMNLRTMIGSNDCLLQLGNLTPADLDVLAAHGLRDRYGQIFAKYDEHLQGLDAERTRLEDADKGQIDDQINHDKLDIGAEIQHLIRVHYNKLYPSLRSGFNPPHGPEVAALLHQRYPHLSKTVDEIDGEHKLEVVRECDFQSLKEKWPLIKGYLESNRMLSDDEHEEFIDKILRESDTDTRASASSNFSTSGGTDISDLEFVSQLRAMGQTYFSLFGLIRRVHGALRRNLETLEQNVIADQLDRVISIESQRQKTAASAARDHEHREGTRCAFDVVTQELREAMASDARQMRHVDWIKSTHGSQDHRQHPSESVMFRWGGRITWLCPTPSHHSIYPLELTEQDSQLCRVDEAHVPQPKVDAQHKFDFTLAKGRSVEFMQLVRDKCLVVVSEREQTWIFLEADDTIDHAINANLGKMSLSHDSLGGSQRQFAFDQTTRSLAIVHGHERDLKLSIWIFDEHFTNLRDRGPPISLGSWYGNQPVILERVCFVSGLEEVCLVEVSGRARIFSLITQQFRAEFLQIDRPIIDAFSAPDGSCLFIIVPGDQSNLHRLLAFHWASFGSNQKGIESTGLPPCDGYRIATRLLGQGRIHVVSFDAASKAVGSVVLQIMRKETEFLFRSRTNKKTHNILIDCHLEVWTQFPLIPSIARDTPIALNRRPRQLIFASPITLNWIEAHFASMISKFARKTKKPMAQTLTSIRVKTTKEVGRCVVNATSEFKLGSFIVELLCLIPLHLAVAKDDFLIPLKDGVRDSEFEHSLLGASVPSIIDALSLGWYESLFQSYMATKPVRVVSAMGEQGAGKSYYLNHFAGTSFLGSKMSTADGVWLSCTPTEDYLLVSLHFRAIPDTNSAAQNTQDNMVLVLLNTAISNLLLLRNGFETSRDVSGLFRAFRSAAGILDPDAYQELFSSTLAIIIKDIANTDSKDVVNEFALKLQRMVEHERDQNFITRLHNGCVQIIPWPVIHSPNFYTLFGSLRQRLEQQQFTHSDGGTFLCNLKTLIAKIKTNDWGSMCSNIAARRAQRLMARLPIALSFGRHEEGPLKNMDTDEDLETPDYMPSLFVPDFAANNAAESEALAEQALRTIIQNHGQTVHARQHVLDSLYIETLQKSIYEILDRRLSLIQKWIKIETRPSAIEERFSGRHETFMYTRYIQVDRRLRCAMPIPPGELSHEGVHTHDTDGNAFHYCNVRCPSCEYLCTLPYGHAQRLHETSHGSMKTTEWVMQSDKDGAGLAYELQGRKFGSGDDGTPMLCQLVCVAMGRHAHIDYCQRESEHCSNTDCEHITKRIHPNPDREKDWISHATFWARSFSDPYSPEEQKEFSLCDVLCASPEHEATATSAASPSYCTLPIFHPPEPPGVTPTGYTSVDGHSFKCRHPSRLQQAYHIVFVIDSSGSMTNTDRCPLPNMPISARLISSCNNRYGAILSALYGFWLSRDAVALLGVMQTRRDAYSVVTFNHSATTRVRNDFTSSADQLIDKLLNSRQYGGVNAHAALTEAQSLIRTHWSNDRAPVVIFLSDGECKIEDGPVYDLCQMCVQLGKALAFYSISVGGDTYSASLRRMAEIAHEVFASAPQDVLMTGRGNPCEYINAIDSIQLAGTFLGITNSLQKPRASLMNQYGPGGRRAAY</sequence>
<dbReference type="CDD" id="cd00198">
    <property type="entry name" value="vWFA"/>
    <property type="match status" value="1"/>
</dbReference>
<protein>
    <recommendedName>
        <fullName evidence="1">VWFA domain-containing protein</fullName>
    </recommendedName>
</protein>
<gene>
    <name evidence="2" type="primary">nasB</name>
    <name evidence="2" type="ORF">RSOLAG22IIIB_05485</name>
</gene>
<proteinExistence type="predicted"/>
<dbReference type="PROSITE" id="PS50234">
    <property type="entry name" value="VWFA"/>
    <property type="match status" value="1"/>
</dbReference>
<dbReference type="EMBL" id="CYGV01001423">
    <property type="protein sequence ID" value="CUA74255.1"/>
    <property type="molecule type" value="Genomic_DNA"/>
</dbReference>
<dbReference type="PANTHER" id="PTHR22796:SF1">
    <property type="entry name" value="VWFA DOMAIN-CONTAINING PROTEIN"/>
    <property type="match status" value="1"/>
</dbReference>